<dbReference type="InterPro" id="IPR001841">
    <property type="entry name" value="Znf_RING"/>
</dbReference>
<dbReference type="Proteomes" id="UP001141806">
    <property type="component" value="Unassembled WGS sequence"/>
</dbReference>
<dbReference type="Pfam" id="PF13920">
    <property type="entry name" value="zf-C3HC4_3"/>
    <property type="match status" value="1"/>
</dbReference>
<evidence type="ECO:0000313" key="4">
    <source>
        <dbReference type="EMBL" id="KAJ4976356.1"/>
    </source>
</evidence>
<feature type="compositionally biased region" description="Basic and acidic residues" evidence="2">
    <location>
        <begin position="159"/>
        <end position="169"/>
    </location>
</feature>
<dbReference type="EMBL" id="JAMYWD010000003">
    <property type="protein sequence ID" value="KAJ4976356.1"/>
    <property type="molecule type" value="Genomic_DNA"/>
</dbReference>
<feature type="domain" description="RING-type" evidence="3">
    <location>
        <begin position="178"/>
        <end position="216"/>
    </location>
</feature>
<proteinExistence type="predicted"/>
<feature type="region of interest" description="Disordered" evidence="2">
    <location>
        <begin position="147"/>
        <end position="172"/>
    </location>
</feature>
<name>A0A9Q0KU71_9MAGN</name>
<accession>A0A9Q0KU71</accession>
<dbReference type="GO" id="GO:0008270">
    <property type="term" value="F:zinc ion binding"/>
    <property type="evidence" value="ECO:0007669"/>
    <property type="project" value="UniProtKB-KW"/>
</dbReference>
<organism evidence="4 5">
    <name type="scientific">Protea cynaroides</name>
    <dbReference type="NCBI Taxonomy" id="273540"/>
    <lineage>
        <taxon>Eukaryota</taxon>
        <taxon>Viridiplantae</taxon>
        <taxon>Streptophyta</taxon>
        <taxon>Embryophyta</taxon>
        <taxon>Tracheophyta</taxon>
        <taxon>Spermatophyta</taxon>
        <taxon>Magnoliopsida</taxon>
        <taxon>Proteales</taxon>
        <taxon>Proteaceae</taxon>
        <taxon>Protea</taxon>
    </lineage>
</organism>
<dbReference type="SMART" id="SM00184">
    <property type="entry name" value="RING"/>
    <property type="match status" value="1"/>
</dbReference>
<dbReference type="PROSITE" id="PS50089">
    <property type="entry name" value="ZF_RING_2"/>
    <property type="match status" value="1"/>
</dbReference>
<evidence type="ECO:0000256" key="2">
    <source>
        <dbReference type="SAM" id="MobiDB-lite"/>
    </source>
</evidence>
<evidence type="ECO:0000313" key="5">
    <source>
        <dbReference type="Proteomes" id="UP001141806"/>
    </source>
</evidence>
<sequence length="226" mass="24198">MEGVNGGSRWRFLKDRLGFKGLGCCGASWGFNSSDMPVRESDDEEEEREERDQRPEMDMEMEEEMDGVLDPGCVGEDRPASGMNLAMALAAERHLRAIQDLEGENVEPASNSDAAPAAPAAMMGSTSSVPGTPLTLRVSLMRLLEEEGDGGDGVAGGGEGDRDGEKGGGEGEGTEGMCCVCMGRRKGAAFIPCGHTFCRVCSREVWLNRGSCPLCNRSIHEILDIF</sequence>
<dbReference type="InterPro" id="IPR013083">
    <property type="entry name" value="Znf_RING/FYVE/PHD"/>
</dbReference>
<evidence type="ECO:0000259" key="3">
    <source>
        <dbReference type="PROSITE" id="PS50089"/>
    </source>
</evidence>
<feature type="region of interest" description="Disordered" evidence="2">
    <location>
        <begin position="105"/>
        <end position="132"/>
    </location>
</feature>
<keyword evidence="5" id="KW-1185">Reference proteome</keyword>
<dbReference type="SUPFAM" id="SSF57850">
    <property type="entry name" value="RING/U-box"/>
    <property type="match status" value="1"/>
</dbReference>
<evidence type="ECO:0000256" key="1">
    <source>
        <dbReference type="PROSITE-ProRule" id="PRU00175"/>
    </source>
</evidence>
<dbReference type="CDD" id="cd16449">
    <property type="entry name" value="RING-HC"/>
    <property type="match status" value="1"/>
</dbReference>
<keyword evidence="1" id="KW-0863">Zinc-finger</keyword>
<dbReference type="PANTHER" id="PTHR46629">
    <property type="entry name" value="OS01G0917900 PROTEIN"/>
    <property type="match status" value="1"/>
</dbReference>
<protein>
    <recommendedName>
        <fullName evidence="3">RING-type domain-containing protein</fullName>
    </recommendedName>
</protein>
<dbReference type="AlphaFoldDB" id="A0A9Q0KU71"/>
<comment type="caution">
    <text evidence="4">The sequence shown here is derived from an EMBL/GenBank/DDBJ whole genome shotgun (WGS) entry which is preliminary data.</text>
</comment>
<feature type="region of interest" description="Disordered" evidence="2">
    <location>
        <begin position="29"/>
        <end position="63"/>
    </location>
</feature>
<keyword evidence="1" id="KW-0862">Zinc</keyword>
<dbReference type="OrthoDB" id="1711136at2759"/>
<dbReference type="Gene3D" id="3.30.40.10">
    <property type="entry name" value="Zinc/RING finger domain, C3HC4 (zinc finger)"/>
    <property type="match status" value="1"/>
</dbReference>
<gene>
    <name evidence="4" type="ORF">NE237_001462</name>
</gene>
<keyword evidence="1" id="KW-0479">Metal-binding</keyword>
<reference evidence="4" key="1">
    <citation type="journal article" date="2023" name="Plant J.">
        <title>The genome of the king protea, Protea cynaroides.</title>
        <authorList>
            <person name="Chang J."/>
            <person name="Duong T.A."/>
            <person name="Schoeman C."/>
            <person name="Ma X."/>
            <person name="Roodt D."/>
            <person name="Barker N."/>
            <person name="Li Z."/>
            <person name="Van de Peer Y."/>
            <person name="Mizrachi E."/>
        </authorList>
    </citation>
    <scope>NUCLEOTIDE SEQUENCE</scope>
    <source>
        <tissue evidence="4">Young leaves</tissue>
    </source>
</reference>